<gene>
    <name evidence="10" type="ORF">IBL26_07370</name>
</gene>
<name>A0ABR7RJ95_9PROT</name>
<evidence type="ECO:0000256" key="8">
    <source>
        <dbReference type="SAM" id="Phobius"/>
    </source>
</evidence>
<evidence type="ECO:0000256" key="1">
    <source>
        <dbReference type="ARBA" id="ARBA00004141"/>
    </source>
</evidence>
<keyword evidence="4 8" id="KW-0812">Transmembrane</keyword>
<dbReference type="EMBL" id="JACTVA010000009">
    <property type="protein sequence ID" value="MBC9206654.1"/>
    <property type="molecule type" value="Genomic_DNA"/>
</dbReference>
<organism evidence="10 11">
    <name type="scientific">Teichococcus aerophilus</name>
    <dbReference type="NCBI Taxonomy" id="1224513"/>
    <lineage>
        <taxon>Bacteria</taxon>
        <taxon>Pseudomonadati</taxon>
        <taxon>Pseudomonadota</taxon>
        <taxon>Alphaproteobacteria</taxon>
        <taxon>Acetobacterales</taxon>
        <taxon>Roseomonadaceae</taxon>
        <taxon>Roseomonas</taxon>
    </lineage>
</organism>
<dbReference type="Pfam" id="PF00535">
    <property type="entry name" value="Glycos_transf_2"/>
    <property type="match status" value="1"/>
</dbReference>
<feature type="region of interest" description="Disordered" evidence="7">
    <location>
        <begin position="1"/>
        <end position="23"/>
    </location>
</feature>
<dbReference type="InterPro" id="IPR029044">
    <property type="entry name" value="Nucleotide-diphossugar_trans"/>
</dbReference>
<dbReference type="InterPro" id="IPR050321">
    <property type="entry name" value="Glycosyltr_2/OpgH_subfam"/>
</dbReference>
<comment type="caution">
    <text evidence="10">The sequence shown here is derived from an EMBL/GenBank/DDBJ whole genome shotgun (WGS) entry which is preliminary data.</text>
</comment>
<feature type="transmembrane region" description="Helical" evidence="8">
    <location>
        <begin position="284"/>
        <end position="306"/>
    </location>
</feature>
<dbReference type="Gene3D" id="3.90.550.10">
    <property type="entry name" value="Spore Coat Polysaccharide Biosynthesis Protein SpsA, Chain A"/>
    <property type="match status" value="1"/>
</dbReference>
<dbReference type="PANTHER" id="PTHR43867:SF4">
    <property type="entry name" value="BETA-(1-3)-GLUCOSYL TRANSFERASE"/>
    <property type="match status" value="1"/>
</dbReference>
<protein>
    <submittedName>
        <fullName evidence="10">Glycosyltransferase</fullName>
    </submittedName>
</protein>
<dbReference type="Proteomes" id="UP000626026">
    <property type="component" value="Unassembled WGS sequence"/>
</dbReference>
<evidence type="ECO:0000313" key="11">
    <source>
        <dbReference type="Proteomes" id="UP000626026"/>
    </source>
</evidence>
<feature type="domain" description="Glycosyltransferase 2-like" evidence="9">
    <location>
        <begin position="34"/>
        <end position="163"/>
    </location>
</feature>
<evidence type="ECO:0000313" key="10">
    <source>
        <dbReference type="EMBL" id="MBC9206654.1"/>
    </source>
</evidence>
<evidence type="ECO:0000256" key="7">
    <source>
        <dbReference type="SAM" id="MobiDB-lite"/>
    </source>
</evidence>
<evidence type="ECO:0000256" key="2">
    <source>
        <dbReference type="ARBA" id="ARBA00022676"/>
    </source>
</evidence>
<sequence length="439" mass="47292">MNASTRRHVAASPAQTRGRRTAAPGWPKVTLHLPLRDEQPELVRRTLDSLAALDYPDVEVLVVDTHTADPLLWEPVAEHCARLGPQFRFFHLGPFPGFRAGALNFALRETSADTAVIGVLKAGQVVRASWLRRLVPLFRQPGLGLAQSPLDYRADEPSRFNQIAEAEHATHRSDFRGLLPLSALPLFRAEALRLAGGWDETSMCPEMALGLALLRHGWDAVSPPEPMGRTLARDEFPQWQARRQRQVAGGMAVLRKQARGLLLPRDRSLTAPQRHGLLHGALPALADLLAITGLTLSLGSSAVAVIAPEDTAFPLALMPMLLLFALLPALRVAGHGWLALAGSAALSWRSGRAAWQGLLGGHVSRNGGTRMEKLLLLGIALASLGVALANPWGGERTLWWLGLLAVQALPGVAALAVASTARRGTADHYAAPAFHRTMA</sequence>
<keyword evidence="6 8" id="KW-0472">Membrane</keyword>
<dbReference type="RefSeq" id="WP_187783832.1">
    <property type="nucleotide sequence ID" value="NZ_JACTVA010000009.1"/>
</dbReference>
<evidence type="ECO:0000259" key="9">
    <source>
        <dbReference type="Pfam" id="PF00535"/>
    </source>
</evidence>
<keyword evidence="2" id="KW-0328">Glycosyltransferase</keyword>
<dbReference type="InterPro" id="IPR001173">
    <property type="entry name" value="Glyco_trans_2-like"/>
</dbReference>
<feature type="transmembrane region" description="Helical" evidence="8">
    <location>
        <begin position="312"/>
        <end position="330"/>
    </location>
</feature>
<keyword evidence="5 8" id="KW-1133">Transmembrane helix</keyword>
<proteinExistence type="predicted"/>
<reference evidence="10 11" key="1">
    <citation type="journal article" date="2013" name="Int. J. Syst. Evol. Microbiol.">
        <title>Roseomonas aerophila sp. nov., isolated from air.</title>
        <authorList>
            <person name="Kim S.J."/>
            <person name="Weon H.Y."/>
            <person name="Ahn J.H."/>
            <person name="Hong S.B."/>
            <person name="Seok S.J."/>
            <person name="Whang K.S."/>
            <person name="Kwon S.W."/>
        </authorList>
    </citation>
    <scope>NUCLEOTIDE SEQUENCE [LARGE SCALE GENOMIC DNA]</scope>
    <source>
        <strain evidence="10 11">NBRC 108923</strain>
    </source>
</reference>
<accession>A0ABR7RJ95</accession>
<evidence type="ECO:0000256" key="5">
    <source>
        <dbReference type="ARBA" id="ARBA00022989"/>
    </source>
</evidence>
<feature type="transmembrane region" description="Helical" evidence="8">
    <location>
        <begin position="398"/>
        <end position="418"/>
    </location>
</feature>
<evidence type="ECO:0000256" key="4">
    <source>
        <dbReference type="ARBA" id="ARBA00022692"/>
    </source>
</evidence>
<dbReference type="SUPFAM" id="SSF53448">
    <property type="entry name" value="Nucleotide-diphospho-sugar transferases"/>
    <property type="match status" value="1"/>
</dbReference>
<evidence type="ECO:0000256" key="6">
    <source>
        <dbReference type="ARBA" id="ARBA00023136"/>
    </source>
</evidence>
<keyword evidence="3" id="KW-0808">Transferase</keyword>
<comment type="subcellular location">
    <subcellularLocation>
        <location evidence="1">Membrane</location>
        <topology evidence="1">Multi-pass membrane protein</topology>
    </subcellularLocation>
</comment>
<dbReference type="PANTHER" id="PTHR43867">
    <property type="entry name" value="CELLULOSE SYNTHASE CATALYTIC SUBUNIT A [UDP-FORMING]"/>
    <property type="match status" value="1"/>
</dbReference>
<keyword evidence="11" id="KW-1185">Reference proteome</keyword>
<feature type="transmembrane region" description="Helical" evidence="8">
    <location>
        <begin position="374"/>
        <end position="392"/>
    </location>
</feature>
<evidence type="ECO:0000256" key="3">
    <source>
        <dbReference type="ARBA" id="ARBA00022679"/>
    </source>
</evidence>